<dbReference type="NCBIfam" id="TIGR04183">
    <property type="entry name" value="Por_Secre_tail"/>
    <property type="match status" value="1"/>
</dbReference>
<comment type="caution">
    <text evidence="3">The sequence shown here is derived from an EMBL/GenBank/DDBJ whole genome shotgun (WGS) entry which is preliminary data.</text>
</comment>
<gene>
    <name evidence="3" type="ORF">G3O08_00010</name>
</gene>
<proteinExistence type="predicted"/>
<dbReference type="Proteomes" id="UP000486602">
    <property type="component" value="Unassembled WGS sequence"/>
</dbReference>
<reference evidence="3 4" key="1">
    <citation type="submission" date="2020-02" db="EMBL/GenBank/DDBJ databases">
        <title>Out from the shadows clarifying the taxonomy of the family Cryomorphaceae and related taxa by utilizing the GTDB taxonomic framework.</title>
        <authorList>
            <person name="Bowman J.P."/>
        </authorList>
    </citation>
    <scope>NUCLEOTIDE SEQUENCE [LARGE SCALE GENOMIC DNA]</scope>
    <source>
        <strain evidence="3 4">QSSC 1-22</strain>
    </source>
</reference>
<evidence type="ECO:0000313" key="3">
    <source>
        <dbReference type="EMBL" id="NEN21886.1"/>
    </source>
</evidence>
<dbReference type="EMBL" id="JAAGVY010000001">
    <property type="protein sequence ID" value="NEN21886.1"/>
    <property type="molecule type" value="Genomic_DNA"/>
</dbReference>
<dbReference type="RefSeq" id="WP_163282614.1">
    <property type="nucleotide sequence ID" value="NZ_JAAGVY010000001.1"/>
</dbReference>
<dbReference type="Pfam" id="PF18962">
    <property type="entry name" value="Por_Secre_tail"/>
    <property type="match status" value="1"/>
</dbReference>
<dbReference type="AlphaFoldDB" id="A0A7K3WJU1"/>
<name>A0A7K3WJU1_9FLAO</name>
<sequence length="226" mass="24812">MKKIYLLLAVSAVFIAPSKYLFGQLSISPNPVFEDGVMPEDFEGIGHSFITNGFDFNLVLTWSLTVVEMTPGWQVAVCDVNQCYLPTVTMMDFSLGAGEDGTMDVHVYPNNFEGQAIIEVEVYQSNDSTNTTSATYFFNHTVGLAEKLSEAIKVYPNPTQDFISIDNSKNFVSSVELYNVTGKMVLSTSLNGSNRISIQELAAGNYILKLVDASSKIVSTNLIVKQ</sequence>
<feature type="domain" description="Secretion system C-terminal sorting" evidence="2">
    <location>
        <begin position="154"/>
        <end position="223"/>
    </location>
</feature>
<keyword evidence="1" id="KW-0732">Signal</keyword>
<protein>
    <submittedName>
        <fullName evidence="3">T9SS type A sorting domain-containing protein</fullName>
    </submittedName>
</protein>
<evidence type="ECO:0000256" key="1">
    <source>
        <dbReference type="ARBA" id="ARBA00022729"/>
    </source>
</evidence>
<organism evidence="3 4">
    <name type="scientific">Cryomorpha ignava</name>
    <dbReference type="NCBI Taxonomy" id="101383"/>
    <lineage>
        <taxon>Bacteria</taxon>
        <taxon>Pseudomonadati</taxon>
        <taxon>Bacteroidota</taxon>
        <taxon>Flavobacteriia</taxon>
        <taxon>Flavobacteriales</taxon>
        <taxon>Cryomorphaceae</taxon>
        <taxon>Cryomorpha</taxon>
    </lineage>
</organism>
<dbReference type="InterPro" id="IPR026444">
    <property type="entry name" value="Secre_tail"/>
</dbReference>
<evidence type="ECO:0000313" key="4">
    <source>
        <dbReference type="Proteomes" id="UP000486602"/>
    </source>
</evidence>
<evidence type="ECO:0000259" key="2">
    <source>
        <dbReference type="Pfam" id="PF18962"/>
    </source>
</evidence>
<keyword evidence="4" id="KW-1185">Reference proteome</keyword>
<accession>A0A7K3WJU1</accession>